<dbReference type="EC" id="2.4.1.256" evidence="4"/>
<sequence>MVASSLIGAAALSLPLSLWFRAVDKSVSLPYLDEIFHIPQAQVYCDGKYGVWDPKITTPPGLYLLSVIAKPLLGCSTIALRSINVTCLTAFHSALNAVLFPPLFFFSSLYYTDIASTLSVLVYYIVFLRKSGRSQASMTGSILQVLVALASLMFRQTNIFWVAIAPLLLEVVSRIDQGLQVVRDSMHQRSPGFGDTIASVMRTSWKYGAVYSPPTDKVYLDDYLRTILSIAVCGVRAALRPTQLVSLILSAIPHLIVIAAFAAFIIINGSVVLGDKTNHVATLNLPQMLYIWPYFVFFSWPMILPQFLRIPVEISARMSSLMSRLPSGYEVSLPRLVTIIAFTALALAVVHVNTVVHPFMLADNRHYTFYIFKRLLRPWWMRYAATPLYVISGWACIEMRGPAITIPKDTPANRTQMKALARTTTIDKNAPAIQPIQLPNGERPVTTSFVLIWLATTTLQLCTAPLFEPRYLIIPWLFWRIHLPLQSEVLLQDTAATPKEKIKVKADPGIVQAILASYDWRLVLETLWYLLINAVTGYIFVTWTFEWPLQPGEVQRFMW</sequence>
<comment type="catalytic activity">
    <reaction evidence="14">
        <text>an alpha-D-Glc-(1-&gt;3)-alpha-D-Glc-(1-&gt;3)-alpha-D-Man-(1-&gt;2)-alpha-D-Man-(1-&gt;2)-alpha-D-Man-(1-&gt;3)-[alpha-D-Man-(1-&gt;2)-alpha-D-Man-(1-&gt;3)-[alpha-D-Man-(1-&gt;2)-alpha-D-Man-(1-&gt;6)]-alpha-D-Man-(1-&gt;6)]-beta-D-Man-(1-&gt;4)-beta-D-GlcNAc-(1-&gt;4)-alpha-D-GlcNAc-diphospho-di-trans,poly-cis-dolichol + a di-trans,poly-cis-dolichyl beta-D-glucosyl phosphate = a alpha-D-Glc-(1-&gt;2)-alpha-D-Glc-(1-&gt;3)-alpha-D-Glc-(1-&gt;3)-alpha-D-Man-(1-&gt;2)-alpha-D-Man-(1-&gt;2)-alpha-D-Man-(1-&gt;3)-[alpha-D-Man-(1-&gt;2)-alpha-D-Man-(1-&gt;3)-[alpha-D-Man-(1-&gt;2)-alpha-D-Man-(1-&gt;6)]-alpha-D-Man-(1-&gt;6)]-beta-D-Man-(1-&gt;4)-beta-D-GlcNAc-(1-&gt;4)-alpha-D-GlcNAc-diphospho-di-trans,poly-cis-dolichol + a di-trans,poly-cis-dolichyl phosphate + H(+)</text>
        <dbReference type="Rhea" id="RHEA:29543"/>
        <dbReference type="Rhea" id="RHEA-COMP:19498"/>
        <dbReference type="Rhea" id="RHEA-COMP:19502"/>
        <dbReference type="Rhea" id="RHEA-COMP:19512"/>
        <dbReference type="Rhea" id="RHEA-COMP:19522"/>
        <dbReference type="ChEBI" id="CHEBI:15378"/>
        <dbReference type="ChEBI" id="CHEBI:57525"/>
        <dbReference type="ChEBI" id="CHEBI:57683"/>
        <dbReference type="ChEBI" id="CHEBI:132522"/>
        <dbReference type="ChEBI" id="CHEBI:132523"/>
        <dbReference type="EC" id="2.4.1.256"/>
    </reaction>
    <physiologicalReaction direction="left-to-right" evidence="14">
        <dbReference type="Rhea" id="RHEA:29544"/>
    </physiologicalReaction>
</comment>
<evidence type="ECO:0000256" key="15">
    <source>
        <dbReference type="SAM" id="Phobius"/>
    </source>
</evidence>
<reference evidence="18" key="1">
    <citation type="submission" date="2020-01" db="EMBL/GenBank/DDBJ databases">
        <authorList>
            <consortium name="DOE Joint Genome Institute"/>
            <person name="Haridas S."/>
            <person name="Albert R."/>
            <person name="Binder M."/>
            <person name="Bloem J."/>
            <person name="Labutti K."/>
            <person name="Salamov A."/>
            <person name="Andreopoulos B."/>
            <person name="Baker S.E."/>
            <person name="Barry K."/>
            <person name="Bills G."/>
            <person name="Bluhm B.H."/>
            <person name="Cannon C."/>
            <person name="Castanera R."/>
            <person name="Culley D.E."/>
            <person name="Daum C."/>
            <person name="Ezra D."/>
            <person name="Gonzalez J.B."/>
            <person name="Henrissat B."/>
            <person name="Kuo A."/>
            <person name="Liang C."/>
            <person name="Lipzen A."/>
            <person name="Lutzoni F."/>
            <person name="Magnuson J."/>
            <person name="Mondo S."/>
            <person name="Nolan M."/>
            <person name="Ohm R."/>
            <person name="Pangilinan J."/>
            <person name="Park H.-J."/>
            <person name="Ramirez L."/>
            <person name="Alfaro M."/>
            <person name="Sun H."/>
            <person name="Tritt A."/>
            <person name="Yoshinaga Y."/>
            <person name="Zwiers L.-H."/>
            <person name="Turgeon B.G."/>
            <person name="Goodwin S.B."/>
            <person name="Spatafora J.W."/>
            <person name="Crous P.W."/>
            <person name="Grigoriev I.V."/>
        </authorList>
    </citation>
    <scope>NUCLEOTIDE SEQUENCE</scope>
    <source>
        <strain evidence="18">CBS 342.82</strain>
    </source>
</reference>
<evidence type="ECO:0000256" key="3">
    <source>
        <dbReference type="ARBA" id="ARBA00010600"/>
    </source>
</evidence>
<evidence type="ECO:0000256" key="16">
    <source>
        <dbReference type="SAM" id="SignalP"/>
    </source>
</evidence>
<feature type="transmembrane region" description="Helical" evidence="15">
    <location>
        <begin position="110"/>
        <end position="128"/>
    </location>
</feature>
<evidence type="ECO:0000256" key="14">
    <source>
        <dbReference type="ARBA" id="ARBA00048064"/>
    </source>
</evidence>
<keyword evidence="9" id="KW-0256">Endoplasmic reticulum</keyword>
<evidence type="ECO:0000256" key="11">
    <source>
        <dbReference type="ARBA" id="ARBA00023136"/>
    </source>
</evidence>
<dbReference type="GO" id="GO:0106073">
    <property type="term" value="F:dolichyl pyrophosphate Glc2Man9GlcNAc2 alpha-1,2-glucosyltransferase activity"/>
    <property type="evidence" value="ECO:0007669"/>
    <property type="project" value="UniProtKB-EC"/>
</dbReference>
<dbReference type="InterPro" id="IPR016900">
    <property type="entry name" value="Alg10"/>
</dbReference>
<keyword evidence="7" id="KW-0808">Transferase</keyword>
<comment type="subcellular location">
    <subcellularLocation>
        <location evidence="1">Endoplasmic reticulum membrane</location>
        <topology evidence="1">Multi-pass membrane protein</topology>
    </subcellularLocation>
</comment>
<evidence type="ECO:0000256" key="13">
    <source>
        <dbReference type="ARBA" id="ARBA00044727"/>
    </source>
</evidence>
<gene>
    <name evidence="18" type="ORF">K489DRAFT_361873</name>
</gene>
<dbReference type="PIRSF" id="PIRSF028810">
    <property type="entry name" value="Alpha1_2_glucosyltferase_Alg10"/>
    <property type="match status" value="1"/>
</dbReference>
<comment type="similarity">
    <text evidence="3">Belongs to the ALG10 glucosyltransferase family.</text>
</comment>
<evidence type="ECO:0000313" key="18">
    <source>
        <dbReference type="RefSeq" id="XP_033457334.1"/>
    </source>
</evidence>
<dbReference type="AlphaFoldDB" id="A0A6J3LXA8"/>
<organism evidence="18">
    <name type="scientific">Dissoconium aciculare CBS 342.82</name>
    <dbReference type="NCBI Taxonomy" id="1314786"/>
    <lineage>
        <taxon>Eukaryota</taxon>
        <taxon>Fungi</taxon>
        <taxon>Dikarya</taxon>
        <taxon>Ascomycota</taxon>
        <taxon>Pezizomycotina</taxon>
        <taxon>Dothideomycetes</taxon>
        <taxon>Dothideomycetidae</taxon>
        <taxon>Mycosphaerellales</taxon>
        <taxon>Dissoconiaceae</taxon>
        <taxon>Dissoconium</taxon>
    </lineage>
</organism>
<evidence type="ECO:0000256" key="6">
    <source>
        <dbReference type="ARBA" id="ARBA00022676"/>
    </source>
</evidence>
<feature type="transmembrane region" description="Helical" evidence="15">
    <location>
        <begin position="251"/>
        <end position="271"/>
    </location>
</feature>
<feature type="chain" id="PRO_5026911170" description="Dol-P-Glc:Glc(2)Man(9)GlcNAc(2)-PP-Dol alpha-1,2-glucosyltransferase" evidence="16">
    <location>
        <begin position="20"/>
        <end position="559"/>
    </location>
</feature>
<dbReference type="OrthoDB" id="4769at2759"/>
<keyword evidence="8 15" id="KW-0812">Transmembrane</keyword>
<feature type="transmembrane region" description="Helical" evidence="15">
    <location>
        <begin position="379"/>
        <end position="397"/>
    </location>
</feature>
<evidence type="ECO:0000256" key="2">
    <source>
        <dbReference type="ARBA" id="ARBA00004922"/>
    </source>
</evidence>
<reference evidence="18" key="2">
    <citation type="submission" date="2020-04" db="EMBL/GenBank/DDBJ databases">
        <authorList>
            <consortium name="NCBI Genome Project"/>
        </authorList>
    </citation>
    <scope>NUCLEOTIDE SEQUENCE</scope>
    <source>
        <strain evidence="18">CBS 342.82</strain>
    </source>
</reference>
<feature type="transmembrane region" description="Helical" evidence="15">
    <location>
        <begin position="527"/>
        <end position="545"/>
    </location>
</feature>
<reference evidence="18" key="3">
    <citation type="submission" date="2025-08" db="UniProtKB">
        <authorList>
            <consortium name="RefSeq"/>
        </authorList>
    </citation>
    <scope>IDENTIFICATION</scope>
    <source>
        <strain evidence="18">CBS 342.82</strain>
    </source>
</reference>
<comment type="function">
    <text evidence="13">Dol-P-Glc:Glc(2)Man(9)GlcNAc(2)-PP-Dol alpha-1,2-glucosyltransferase that operates in the biosynthetic pathway of dolichol-linked oligosaccharides, the glycan precursors employed in protein asparagine (N)-glycosylation. The assembly of dolichol-linked oligosaccharides begins on the cytosolic side of the endoplasmic reticulum membrane and finishes in its lumen. The sequential addition of sugars to dolichol pyrophosphate produces dolichol-linked oligosaccharides containing fourteen sugars, including two GlcNAcs, nine mannoses and three glucoses. Once assembled, the oligosaccharide is transferred from the lipid to nascent proteins by oligosaccharyltransferases. In the lumen of the endoplasmic reticulum, adds the third and last glucose residue from dolichyl phosphate glucose (Dol-P-Glc) onto the lipid-linked oligosaccharide intermediate Glc(2)Man(9)GlcNAc(2)-PP-Dol to produce Glc(3)Man(9)GlcNAc(2)-PP-Dol.</text>
</comment>
<feature type="signal peptide" evidence="16">
    <location>
        <begin position="1"/>
        <end position="19"/>
    </location>
</feature>
<keyword evidence="16" id="KW-0732">Signal</keyword>
<evidence type="ECO:0000256" key="8">
    <source>
        <dbReference type="ARBA" id="ARBA00022692"/>
    </source>
</evidence>
<dbReference type="UniPathway" id="UPA00378"/>
<dbReference type="PANTHER" id="PTHR12989">
    <property type="entry name" value="ALPHA-1,2-GLUCOSYLTRANSFERASE ALG10"/>
    <property type="match status" value="1"/>
</dbReference>
<accession>A0A6J3LXA8</accession>
<feature type="transmembrane region" description="Helical" evidence="15">
    <location>
        <begin position="333"/>
        <end position="359"/>
    </location>
</feature>
<evidence type="ECO:0000256" key="10">
    <source>
        <dbReference type="ARBA" id="ARBA00022989"/>
    </source>
</evidence>
<keyword evidence="11 15" id="KW-0472">Membrane</keyword>
<evidence type="ECO:0000313" key="17">
    <source>
        <dbReference type="Proteomes" id="UP000504637"/>
    </source>
</evidence>
<dbReference type="Pfam" id="PF04922">
    <property type="entry name" value="DIE2_ALG10"/>
    <property type="match status" value="1"/>
</dbReference>
<keyword evidence="17" id="KW-1185">Reference proteome</keyword>
<name>A0A6J3LXA8_9PEZI</name>
<keyword evidence="6" id="KW-0328">Glycosyltransferase</keyword>
<dbReference type="PANTHER" id="PTHR12989:SF10">
    <property type="entry name" value="DOL-P-GLC:GLC(2)MAN(9)GLCNAC(2)-PP-DOL ALPHA-1,2-GLUCOSYLTRANSFERASE-RELATED"/>
    <property type="match status" value="1"/>
</dbReference>
<protein>
    <recommendedName>
        <fullName evidence="5">Dol-P-Glc:Glc(2)Man(9)GlcNAc(2)-PP-Dol alpha-1,2-glucosyltransferase</fullName>
        <ecNumber evidence="4">2.4.1.256</ecNumber>
    </recommendedName>
    <alternativeName>
        <fullName evidence="12">Asparagine-linked glycosylation protein 10</fullName>
    </alternativeName>
</protein>
<dbReference type="Proteomes" id="UP000504637">
    <property type="component" value="Unplaced"/>
</dbReference>
<keyword evidence="10 15" id="KW-1133">Transmembrane helix</keyword>
<dbReference type="GO" id="GO:0006488">
    <property type="term" value="P:dolichol-linked oligosaccharide biosynthetic process"/>
    <property type="evidence" value="ECO:0007669"/>
    <property type="project" value="InterPro"/>
</dbReference>
<dbReference type="GO" id="GO:0005789">
    <property type="term" value="C:endoplasmic reticulum membrane"/>
    <property type="evidence" value="ECO:0007669"/>
    <property type="project" value="UniProtKB-SubCell"/>
</dbReference>
<feature type="transmembrane region" description="Helical" evidence="15">
    <location>
        <begin position="291"/>
        <end position="312"/>
    </location>
</feature>
<evidence type="ECO:0000256" key="12">
    <source>
        <dbReference type="ARBA" id="ARBA00032069"/>
    </source>
</evidence>
<dbReference type="GeneID" id="54360442"/>
<evidence type="ECO:0000256" key="7">
    <source>
        <dbReference type="ARBA" id="ARBA00022679"/>
    </source>
</evidence>
<evidence type="ECO:0000256" key="4">
    <source>
        <dbReference type="ARBA" id="ARBA00011967"/>
    </source>
</evidence>
<evidence type="ECO:0000256" key="5">
    <source>
        <dbReference type="ARBA" id="ARBA00018512"/>
    </source>
</evidence>
<evidence type="ECO:0000256" key="1">
    <source>
        <dbReference type="ARBA" id="ARBA00004477"/>
    </source>
</evidence>
<comment type="pathway">
    <text evidence="2">Protein modification; protein glycosylation.</text>
</comment>
<dbReference type="RefSeq" id="XP_033457334.1">
    <property type="nucleotide sequence ID" value="XM_033602642.1"/>
</dbReference>
<evidence type="ECO:0000256" key="9">
    <source>
        <dbReference type="ARBA" id="ARBA00022824"/>
    </source>
</evidence>
<proteinExistence type="inferred from homology"/>